<sequence>MEPVSIRWQGMSLSPYLHATSQLQLNENDSDMKRHLFVMNALSN</sequence>
<dbReference type="AlphaFoldDB" id="A0A915A0K9"/>
<dbReference type="Proteomes" id="UP000887569">
    <property type="component" value="Unplaced"/>
</dbReference>
<protein>
    <submittedName>
        <fullName evidence="2">Uncharacterized protein</fullName>
    </submittedName>
</protein>
<dbReference type="WBParaSite" id="PgE115_g002_t01">
    <property type="protein sequence ID" value="PgE115_g002_t01"/>
    <property type="gene ID" value="PgE115_g002"/>
</dbReference>
<reference evidence="2" key="1">
    <citation type="submission" date="2022-11" db="UniProtKB">
        <authorList>
            <consortium name="WormBaseParasite"/>
        </authorList>
    </citation>
    <scope>IDENTIFICATION</scope>
</reference>
<evidence type="ECO:0000313" key="2">
    <source>
        <dbReference type="WBParaSite" id="PgE115_g002_t01"/>
    </source>
</evidence>
<accession>A0A915A0K9</accession>
<keyword evidence="1" id="KW-1185">Reference proteome</keyword>
<evidence type="ECO:0000313" key="1">
    <source>
        <dbReference type="Proteomes" id="UP000887569"/>
    </source>
</evidence>
<organism evidence="1 2">
    <name type="scientific">Parascaris univalens</name>
    <name type="common">Nematode worm</name>
    <dbReference type="NCBI Taxonomy" id="6257"/>
    <lineage>
        <taxon>Eukaryota</taxon>
        <taxon>Metazoa</taxon>
        <taxon>Ecdysozoa</taxon>
        <taxon>Nematoda</taxon>
        <taxon>Chromadorea</taxon>
        <taxon>Rhabditida</taxon>
        <taxon>Spirurina</taxon>
        <taxon>Ascaridomorpha</taxon>
        <taxon>Ascaridoidea</taxon>
        <taxon>Ascarididae</taxon>
        <taxon>Parascaris</taxon>
    </lineage>
</organism>
<name>A0A915A0K9_PARUN</name>
<proteinExistence type="predicted"/>